<evidence type="ECO:0000313" key="3">
    <source>
        <dbReference type="Proteomes" id="UP000533598"/>
    </source>
</evidence>
<gene>
    <name evidence="2" type="ORF">HNR67_000595</name>
</gene>
<keyword evidence="3" id="KW-1185">Reference proteome</keyword>
<evidence type="ECO:0000256" key="1">
    <source>
        <dbReference type="SAM" id="Phobius"/>
    </source>
</evidence>
<keyword evidence="1" id="KW-0812">Transmembrane</keyword>
<keyword evidence="1" id="KW-1133">Transmembrane helix</keyword>
<organism evidence="2 3">
    <name type="scientific">Crossiella cryophila</name>
    <dbReference type="NCBI Taxonomy" id="43355"/>
    <lineage>
        <taxon>Bacteria</taxon>
        <taxon>Bacillati</taxon>
        <taxon>Actinomycetota</taxon>
        <taxon>Actinomycetes</taxon>
        <taxon>Pseudonocardiales</taxon>
        <taxon>Pseudonocardiaceae</taxon>
        <taxon>Crossiella</taxon>
    </lineage>
</organism>
<name>A0A7W7C4S2_9PSEU</name>
<evidence type="ECO:0000313" key="2">
    <source>
        <dbReference type="EMBL" id="MBB4674477.1"/>
    </source>
</evidence>
<reference evidence="2 3" key="1">
    <citation type="submission" date="2020-08" db="EMBL/GenBank/DDBJ databases">
        <title>Sequencing the genomes of 1000 actinobacteria strains.</title>
        <authorList>
            <person name="Klenk H.-P."/>
        </authorList>
    </citation>
    <scope>NUCLEOTIDE SEQUENCE [LARGE SCALE GENOMIC DNA]</scope>
    <source>
        <strain evidence="2 3">DSM 44230</strain>
    </source>
</reference>
<protein>
    <recommendedName>
        <fullName evidence="4">DUF3093 domain-containing protein</fullName>
    </recommendedName>
</protein>
<comment type="caution">
    <text evidence="2">The sequence shown here is derived from an EMBL/GenBank/DDBJ whole genome shotgun (WGS) entry which is preliminary data.</text>
</comment>
<dbReference type="EMBL" id="JACHMH010000001">
    <property type="protein sequence ID" value="MBB4674477.1"/>
    <property type="molecule type" value="Genomic_DNA"/>
</dbReference>
<proteinExistence type="predicted"/>
<accession>A0A7W7C4S2</accession>
<dbReference type="RefSeq" id="WP_312986300.1">
    <property type="nucleotide sequence ID" value="NZ_BAAAUI010000003.1"/>
</dbReference>
<feature type="transmembrane region" description="Helical" evidence="1">
    <location>
        <begin position="20"/>
        <end position="38"/>
    </location>
</feature>
<sequence length="151" mass="16116">MIQPDEPAPVLFAEPGSSYWPVLWGPGFAAVALGVELLTGGRVNWPVWLLVGGGFAVAALVWTQARRRLCSVSLTPYHLRCGREVLAVEQVAEVGEVGVPAGARVLGGGWSAPKGCHELPVRLADGSVLLAWARDAEALRDALRRRLDARS</sequence>
<keyword evidence="1" id="KW-0472">Membrane</keyword>
<dbReference type="Proteomes" id="UP000533598">
    <property type="component" value="Unassembled WGS sequence"/>
</dbReference>
<evidence type="ECO:0008006" key="4">
    <source>
        <dbReference type="Google" id="ProtNLM"/>
    </source>
</evidence>
<feature type="transmembrane region" description="Helical" evidence="1">
    <location>
        <begin position="45"/>
        <end position="65"/>
    </location>
</feature>
<dbReference type="AlphaFoldDB" id="A0A7W7C4S2"/>